<dbReference type="EMBL" id="JACBAD010001612">
    <property type="protein sequence ID" value="KAF7137136.1"/>
    <property type="molecule type" value="Genomic_DNA"/>
</dbReference>
<organism evidence="1 3">
    <name type="scientific">Aspergillus hiratsukae</name>
    <dbReference type="NCBI Taxonomy" id="1194566"/>
    <lineage>
        <taxon>Eukaryota</taxon>
        <taxon>Fungi</taxon>
        <taxon>Dikarya</taxon>
        <taxon>Ascomycota</taxon>
        <taxon>Pezizomycotina</taxon>
        <taxon>Eurotiomycetes</taxon>
        <taxon>Eurotiomycetidae</taxon>
        <taxon>Eurotiales</taxon>
        <taxon>Aspergillaceae</taxon>
        <taxon>Aspergillus</taxon>
        <taxon>Aspergillus subgen. Fumigati</taxon>
    </lineage>
</organism>
<keyword evidence="3" id="KW-1185">Reference proteome</keyword>
<evidence type="ECO:0000313" key="1">
    <source>
        <dbReference type="EMBL" id="KAF7137136.1"/>
    </source>
</evidence>
<dbReference type="OrthoDB" id="3553439at2759"/>
<protein>
    <submittedName>
        <fullName evidence="1">Uncharacterized protein</fullName>
    </submittedName>
</protein>
<dbReference type="AlphaFoldDB" id="A0A8H6PIG5"/>
<reference evidence="1" key="1">
    <citation type="submission" date="2020-06" db="EMBL/GenBank/DDBJ databases">
        <title>Draft genome sequences of strains closely related to Aspergillus parafelis and Aspergillus hiratsukae.</title>
        <authorList>
            <person name="Dos Santos R.A.C."/>
            <person name="Rivero-Menendez O."/>
            <person name="Steenwyk J.L."/>
            <person name="Mead M.E."/>
            <person name="Goldman G.H."/>
            <person name="Alastruey-Izquierdo A."/>
            <person name="Rokas A."/>
        </authorList>
    </citation>
    <scope>NUCLEOTIDE SEQUENCE</scope>
    <source>
        <strain evidence="1">CNM-CM5793</strain>
        <strain evidence="2">CNM-CM6106</strain>
    </source>
</reference>
<proteinExistence type="predicted"/>
<evidence type="ECO:0000313" key="3">
    <source>
        <dbReference type="Proteomes" id="UP000630445"/>
    </source>
</evidence>
<sequence>MVGIVGGLVAAAPATVPGAVAGTLVNGFVATSSALVGESVGATILALGEGACVGVGALGGGGSAGIAFATLVGPIGWAIVGCNKNDDHNGDSGYTWDCWKPVVRDMSTRPSCGMTLRCLAAVRSAVDMYLGGEASI</sequence>
<accession>A0A8H6PIG5</accession>
<dbReference type="EMBL" id="JACBAF010001602">
    <property type="protein sequence ID" value="KAF7174318.1"/>
    <property type="molecule type" value="Genomic_DNA"/>
</dbReference>
<dbReference type="Proteomes" id="UP000662466">
    <property type="component" value="Unassembled WGS sequence"/>
</dbReference>
<comment type="caution">
    <text evidence="1">The sequence shown here is derived from an EMBL/GenBank/DDBJ whole genome shotgun (WGS) entry which is preliminary data.</text>
</comment>
<dbReference type="Proteomes" id="UP000630445">
    <property type="component" value="Unassembled WGS sequence"/>
</dbReference>
<evidence type="ECO:0000313" key="2">
    <source>
        <dbReference type="EMBL" id="KAF7174318.1"/>
    </source>
</evidence>
<name>A0A8H6PIG5_9EURO</name>
<gene>
    <name evidence="1" type="ORF">CNMCM5793_007200</name>
    <name evidence="2" type="ORF">CNMCM6106_008512</name>
</gene>